<evidence type="ECO:0000313" key="2">
    <source>
        <dbReference type="Proteomes" id="UP000271031"/>
    </source>
</evidence>
<sequence length="151" mass="17518">MKTTKKTPKLDLSTTERAALRSHHIRLNELHDIDAQQLSAQLDISLQRAKELKAMAAFQRIPSIGPLFAKDLMLLGYYRLEDIKGKDGALLIEQLERLYGVQIDPCVEDQFRLVVHFAENPDSDKQWWDFTEERKQYRLLHGYPADRPSKA</sequence>
<keyword evidence="2" id="KW-1185">Reference proteome</keyword>
<dbReference type="RefSeq" id="WP_122921723.1">
    <property type="nucleotide sequence ID" value="NZ_RHHQ01000033.1"/>
</dbReference>
<dbReference type="Proteomes" id="UP000271031">
    <property type="component" value="Unassembled WGS sequence"/>
</dbReference>
<organism evidence="1 2">
    <name type="scientific">Brevibacillus fluminis</name>
    <dbReference type="NCBI Taxonomy" id="511487"/>
    <lineage>
        <taxon>Bacteria</taxon>
        <taxon>Bacillati</taxon>
        <taxon>Bacillota</taxon>
        <taxon>Bacilli</taxon>
        <taxon>Bacillales</taxon>
        <taxon>Paenibacillaceae</taxon>
        <taxon>Brevibacillus</taxon>
    </lineage>
</organism>
<name>A0A3M8CUP6_9BACL</name>
<protein>
    <submittedName>
        <fullName evidence="1">Pathogenicity locus</fullName>
    </submittedName>
</protein>
<dbReference type="EMBL" id="RHHQ01000033">
    <property type="protein sequence ID" value="RNB78555.1"/>
    <property type="molecule type" value="Genomic_DNA"/>
</dbReference>
<dbReference type="OrthoDB" id="666031at2"/>
<gene>
    <name evidence="1" type="ORF">EDM56_30590</name>
</gene>
<reference evidence="1 2" key="1">
    <citation type="submission" date="2018-10" db="EMBL/GenBank/DDBJ databases">
        <title>Phylogenomics of Brevibacillus.</title>
        <authorList>
            <person name="Dunlap C."/>
        </authorList>
    </citation>
    <scope>NUCLEOTIDE SEQUENCE [LARGE SCALE GENOMIC DNA]</scope>
    <source>
        <strain evidence="1 2">JCM 15716</strain>
    </source>
</reference>
<dbReference type="Pfam" id="PF11731">
    <property type="entry name" value="Cdd1"/>
    <property type="match status" value="1"/>
</dbReference>
<dbReference type="InterPro" id="IPR021725">
    <property type="entry name" value="Cdd1"/>
</dbReference>
<accession>A0A3M8CUP6</accession>
<comment type="caution">
    <text evidence="1">The sequence shown here is derived from an EMBL/GenBank/DDBJ whole genome shotgun (WGS) entry which is preliminary data.</text>
</comment>
<dbReference type="AlphaFoldDB" id="A0A3M8CUP6"/>
<evidence type="ECO:0000313" key="1">
    <source>
        <dbReference type="EMBL" id="RNB78555.1"/>
    </source>
</evidence>
<proteinExistence type="predicted"/>